<keyword evidence="5 7" id="KW-1133">Transmembrane helix</keyword>
<name>A0A9D1CSV6_9FIRM</name>
<dbReference type="AlphaFoldDB" id="A0A9D1CSV6"/>
<dbReference type="CDD" id="cd06261">
    <property type="entry name" value="TM_PBP2"/>
    <property type="match status" value="1"/>
</dbReference>
<feature type="transmembrane region" description="Helical" evidence="7">
    <location>
        <begin position="18"/>
        <end position="41"/>
    </location>
</feature>
<evidence type="ECO:0000256" key="3">
    <source>
        <dbReference type="ARBA" id="ARBA00022475"/>
    </source>
</evidence>
<dbReference type="Gene3D" id="1.10.3720.10">
    <property type="entry name" value="MetI-like"/>
    <property type="match status" value="1"/>
</dbReference>
<dbReference type="InterPro" id="IPR000515">
    <property type="entry name" value="MetI-like"/>
</dbReference>
<reference evidence="9" key="2">
    <citation type="journal article" date="2021" name="PeerJ">
        <title>Extensive microbial diversity within the chicken gut microbiome revealed by metagenomics and culture.</title>
        <authorList>
            <person name="Gilroy R."/>
            <person name="Ravi A."/>
            <person name="Getino M."/>
            <person name="Pursley I."/>
            <person name="Horton D.L."/>
            <person name="Alikhan N.F."/>
            <person name="Baker D."/>
            <person name="Gharbi K."/>
            <person name="Hall N."/>
            <person name="Watson M."/>
            <person name="Adriaenssens E.M."/>
            <person name="Foster-Nyarko E."/>
            <person name="Jarju S."/>
            <person name="Secka A."/>
            <person name="Antonio M."/>
            <person name="Oren A."/>
            <person name="Chaudhuri R.R."/>
            <person name="La Ragione R."/>
            <person name="Hildebrand F."/>
            <person name="Pallen M.J."/>
        </authorList>
    </citation>
    <scope>NUCLEOTIDE SEQUENCE</scope>
    <source>
        <strain evidence="9">ChiBcolR7-354</strain>
    </source>
</reference>
<dbReference type="Proteomes" id="UP000824262">
    <property type="component" value="Unassembled WGS sequence"/>
</dbReference>
<keyword evidence="2 7" id="KW-0813">Transport</keyword>
<dbReference type="SUPFAM" id="SSF161098">
    <property type="entry name" value="MetI-like"/>
    <property type="match status" value="1"/>
</dbReference>
<dbReference type="GO" id="GO:0005886">
    <property type="term" value="C:plasma membrane"/>
    <property type="evidence" value="ECO:0007669"/>
    <property type="project" value="UniProtKB-SubCell"/>
</dbReference>
<keyword evidence="6 7" id="KW-0472">Membrane</keyword>
<evidence type="ECO:0000256" key="2">
    <source>
        <dbReference type="ARBA" id="ARBA00022448"/>
    </source>
</evidence>
<evidence type="ECO:0000256" key="4">
    <source>
        <dbReference type="ARBA" id="ARBA00022692"/>
    </source>
</evidence>
<dbReference type="EMBL" id="DVGA01000071">
    <property type="protein sequence ID" value="HIQ79026.1"/>
    <property type="molecule type" value="Genomic_DNA"/>
</dbReference>
<comment type="subcellular location">
    <subcellularLocation>
        <location evidence="1 7">Cell membrane</location>
        <topology evidence="1 7">Multi-pass membrane protein</topology>
    </subcellularLocation>
</comment>
<evidence type="ECO:0000256" key="1">
    <source>
        <dbReference type="ARBA" id="ARBA00004651"/>
    </source>
</evidence>
<dbReference type="GO" id="GO:0048473">
    <property type="term" value="P:D-methionine transmembrane transport"/>
    <property type="evidence" value="ECO:0007669"/>
    <property type="project" value="TreeGrafter"/>
</dbReference>
<keyword evidence="4 7" id="KW-0812">Transmembrane</keyword>
<protein>
    <submittedName>
        <fullName evidence="9">ABC transporter permease</fullName>
    </submittedName>
</protein>
<feature type="transmembrane region" description="Helical" evidence="7">
    <location>
        <begin position="82"/>
        <end position="105"/>
    </location>
</feature>
<evidence type="ECO:0000256" key="6">
    <source>
        <dbReference type="ARBA" id="ARBA00023136"/>
    </source>
</evidence>
<comment type="similarity">
    <text evidence="7">Belongs to the binding-protein-dependent transport system permease family.</text>
</comment>
<proteinExistence type="inferred from homology"/>
<keyword evidence="3" id="KW-1003">Cell membrane</keyword>
<evidence type="ECO:0000256" key="7">
    <source>
        <dbReference type="RuleBase" id="RU363032"/>
    </source>
</evidence>
<evidence type="ECO:0000313" key="9">
    <source>
        <dbReference type="EMBL" id="HIQ79026.1"/>
    </source>
</evidence>
<dbReference type="InterPro" id="IPR035906">
    <property type="entry name" value="MetI-like_sf"/>
</dbReference>
<comment type="caution">
    <text evidence="9">The sequence shown here is derived from an EMBL/GenBank/DDBJ whole genome shotgun (WGS) entry which is preliminary data.</text>
</comment>
<organism evidence="9 10">
    <name type="scientific">Candidatus Scatomorpha intestinavium</name>
    <dbReference type="NCBI Taxonomy" id="2840922"/>
    <lineage>
        <taxon>Bacteria</taxon>
        <taxon>Bacillati</taxon>
        <taxon>Bacillota</taxon>
        <taxon>Clostridia</taxon>
        <taxon>Eubacteriales</taxon>
        <taxon>Candidatus Scatomorpha</taxon>
    </lineage>
</organism>
<dbReference type="PANTHER" id="PTHR30450">
    <property type="entry name" value="ABC TRANSPORTER PERMEASE"/>
    <property type="match status" value="1"/>
</dbReference>
<feature type="transmembrane region" description="Helical" evidence="7">
    <location>
        <begin position="53"/>
        <end position="76"/>
    </location>
</feature>
<accession>A0A9D1CSV6</accession>
<feature type="domain" description="ABC transmembrane type-1" evidence="8">
    <location>
        <begin position="14"/>
        <end position="205"/>
    </location>
</feature>
<evidence type="ECO:0000256" key="5">
    <source>
        <dbReference type="ARBA" id="ARBA00022989"/>
    </source>
</evidence>
<sequence>MGFSQILGLIPQALWESVYMTVLTTVFAYIIGLPLGLVLVVTGKDGIRPMRGLNAVLGAVVNFLRSVPFLILLFFLNPFTRWVVGTTVGSPATIVPLVISAFPFVARMVESSAREVDRGVIEASLSMGASGWQIVTKVILPEAGPGLINGAALSATTILGYSAMASINGGGGLGAIAINYGHYRQNYEVMFIMMVVLVLLVQVIQESGTRVSRLSDKRI</sequence>
<dbReference type="PROSITE" id="PS50928">
    <property type="entry name" value="ABC_TM1"/>
    <property type="match status" value="1"/>
</dbReference>
<dbReference type="PANTHER" id="PTHR30450:SF1">
    <property type="entry name" value="D-METHIONINE TRANSPORT SYSTEM PERMEASE PROTEIN METI-RELATED"/>
    <property type="match status" value="1"/>
</dbReference>
<feature type="transmembrane region" description="Helical" evidence="7">
    <location>
        <begin position="187"/>
        <end position="205"/>
    </location>
</feature>
<reference evidence="9" key="1">
    <citation type="submission" date="2020-10" db="EMBL/GenBank/DDBJ databases">
        <authorList>
            <person name="Gilroy R."/>
        </authorList>
    </citation>
    <scope>NUCLEOTIDE SEQUENCE</scope>
    <source>
        <strain evidence="9">ChiBcolR7-354</strain>
    </source>
</reference>
<gene>
    <name evidence="9" type="ORF">IAB77_07175</name>
</gene>
<evidence type="ECO:0000259" key="8">
    <source>
        <dbReference type="PROSITE" id="PS50928"/>
    </source>
</evidence>
<dbReference type="InterPro" id="IPR051322">
    <property type="entry name" value="AA_ABC_Transporter_Permease"/>
</dbReference>
<evidence type="ECO:0000313" key="10">
    <source>
        <dbReference type="Proteomes" id="UP000824262"/>
    </source>
</evidence>
<dbReference type="Pfam" id="PF00528">
    <property type="entry name" value="BPD_transp_1"/>
    <property type="match status" value="1"/>
</dbReference>